<gene>
    <name evidence="5" type="ORF">HID58_044809</name>
</gene>
<evidence type="ECO:0000256" key="1">
    <source>
        <dbReference type="ARBA" id="ARBA00010820"/>
    </source>
</evidence>
<dbReference type="InterPro" id="IPR053932">
    <property type="entry name" value="GeBP-like_DBD"/>
</dbReference>
<keyword evidence="6" id="KW-1185">Reference proteome</keyword>
<dbReference type="EMBL" id="JAGKQM010000011">
    <property type="protein sequence ID" value="KAH0905306.1"/>
    <property type="molecule type" value="Genomic_DNA"/>
</dbReference>
<feature type="region of interest" description="Disordered" evidence="3">
    <location>
        <begin position="208"/>
        <end position="238"/>
    </location>
</feature>
<feature type="coiled-coil region" evidence="2">
    <location>
        <begin position="321"/>
        <end position="348"/>
    </location>
</feature>
<name>A0ABQ8BKE1_BRANA</name>
<feature type="region of interest" description="Disordered" evidence="3">
    <location>
        <begin position="1"/>
        <end position="43"/>
    </location>
</feature>
<dbReference type="InterPro" id="IPR007592">
    <property type="entry name" value="GEBP"/>
</dbReference>
<accession>A0ABQ8BKE1</accession>
<evidence type="ECO:0000259" key="4">
    <source>
        <dbReference type="Pfam" id="PF04504"/>
    </source>
</evidence>
<sequence length="509" mass="57183">MTSDHRVAVFSIDSPDHEGGESDTDDDVALPETNDDLNSPSNVTVALPSGSSAVPVSVIPADSSPKWHHRTTEIIHRRRQQPPPPPPAIDDSRRLFQRLWTDEDEIELLRGFLDYVTTHRGGSNPPDTAPFYEMIKSKLQLEFNKNQLVEKLRRLKKKYRNVMSKFGSGKEVLFKSPHDQSTFEISRKIWNRTGKIIGFEMDFEVNGNSPSSNPSAAVEIESENGVEKRGSRKRSRSRIGKIEEDNNVNVNVNETASAGIGGLIEEIVRSCVSPLIKEVMNGTTSMMMAGSLGPVFTRSLGYGLEGGGGGGNKAVRDERWRKQQILELEVYSRRLELVQEEIRATLHELKTMPSVDQRLNLVPEPETRALIKEQIDRRIILGAEDYPEGETERTIGEAGLTRSRSGHIPVVSTPDAEVAPETKKTRPWRPYTKRTEPNRKTLEHYCLKQAEVKALDSGPFTETASSERLRHQNEEEARPRICLSPSRIVKNRGAIAPITRRLRSHHVKS</sequence>
<comment type="similarity">
    <text evidence="1">Belongs to the GeBP family.</text>
</comment>
<feature type="region of interest" description="Disordered" evidence="3">
    <location>
        <begin position="405"/>
        <end position="434"/>
    </location>
</feature>
<evidence type="ECO:0000313" key="6">
    <source>
        <dbReference type="Proteomes" id="UP000824890"/>
    </source>
</evidence>
<dbReference type="Pfam" id="PF04504">
    <property type="entry name" value="GeBP-like_DBD"/>
    <property type="match status" value="1"/>
</dbReference>
<dbReference type="Proteomes" id="UP000824890">
    <property type="component" value="Unassembled WGS sequence"/>
</dbReference>
<dbReference type="PANTHER" id="PTHR31662:SF109">
    <property type="entry name" value="BNAC01G39850D PROTEIN"/>
    <property type="match status" value="1"/>
</dbReference>
<feature type="compositionally biased region" description="Acidic residues" evidence="3">
    <location>
        <begin position="21"/>
        <end position="35"/>
    </location>
</feature>
<feature type="compositionally biased region" description="Low complexity" evidence="3">
    <location>
        <begin position="208"/>
        <end position="217"/>
    </location>
</feature>
<organism evidence="5 6">
    <name type="scientific">Brassica napus</name>
    <name type="common">Rape</name>
    <dbReference type="NCBI Taxonomy" id="3708"/>
    <lineage>
        <taxon>Eukaryota</taxon>
        <taxon>Viridiplantae</taxon>
        <taxon>Streptophyta</taxon>
        <taxon>Embryophyta</taxon>
        <taxon>Tracheophyta</taxon>
        <taxon>Spermatophyta</taxon>
        <taxon>Magnoliopsida</taxon>
        <taxon>eudicotyledons</taxon>
        <taxon>Gunneridae</taxon>
        <taxon>Pentapetalae</taxon>
        <taxon>rosids</taxon>
        <taxon>malvids</taxon>
        <taxon>Brassicales</taxon>
        <taxon>Brassicaceae</taxon>
        <taxon>Brassiceae</taxon>
        <taxon>Brassica</taxon>
    </lineage>
</organism>
<feature type="domain" description="Glabrous enhancer-binding protein-like DBD" evidence="4">
    <location>
        <begin position="96"/>
        <end position="191"/>
    </location>
</feature>
<reference evidence="5 6" key="1">
    <citation type="submission" date="2021-05" db="EMBL/GenBank/DDBJ databases">
        <title>Genome Assembly of Synthetic Allotetraploid Brassica napus Reveals Homoeologous Exchanges between Subgenomes.</title>
        <authorList>
            <person name="Davis J.T."/>
        </authorList>
    </citation>
    <scope>NUCLEOTIDE SEQUENCE [LARGE SCALE GENOMIC DNA]</scope>
    <source>
        <strain evidence="6">cv. Da-Ae</strain>
        <tissue evidence="5">Seedling</tissue>
    </source>
</reference>
<evidence type="ECO:0000256" key="3">
    <source>
        <dbReference type="SAM" id="MobiDB-lite"/>
    </source>
</evidence>
<feature type="coiled-coil region" evidence="2">
    <location>
        <begin position="138"/>
        <end position="165"/>
    </location>
</feature>
<dbReference type="PANTHER" id="PTHR31662">
    <property type="entry name" value="BNAANNG10740D PROTEIN-RELATED"/>
    <property type="match status" value="1"/>
</dbReference>
<proteinExistence type="inferred from homology"/>
<feature type="region of interest" description="Disordered" evidence="3">
    <location>
        <begin position="458"/>
        <end position="477"/>
    </location>
</feature>
<protein>
    <recommendedName>
        <fullName evidence="4">Glabrous enhancer-binding protein-like DBD domain-containing protein</fullName>
    </recommendedName>
</protein>
<keyword evidence="2" id="KW-0175">Coiled coil</keyword>
<comment type="caution">
    <text evidence="5">The sequence shown here is derived from an EMBL/GenBank/DDBJ whole genome shotgun (WGS) entry which is preliminary data.</text>
</comment>
<evidence type="ECO:0000256" key="2">
    <source>
        <dbReference type="SAM" id="Coils"/>
    </source>
</evidence>
<feature type="compositionally biased region" description="Basic and acidic residues" evidence="3">
    <location>
        <begin position="465"/>
        <end position="477"/>
    </location>
</feature>
<evidence type="ECO:0000313" key="5">
    <source>
        <dbReference type="EMBL" id="KAH0905306.1"/>
    </source>
</evidence>
<feature type="region of interest" description="Disordered" evidence="3">
    <location>
        <begin position="48"/>
        <end position="67"/>
    </location>
</feature>